<dbReference type="AlphaFoldDB" id="A0A6C0U1D9"/>
<gene>
    <name evidence="5" type="ORF">G3T16_09485</name>
</gene>
<accession>A0A6C0U1D9</accession>
<dbReference type="Proteomes" id="UP000477680">
    <property type="component" value="Chromosome"/>
</dbReference>
<dbReference type="InterPro" id="IPR044946">
    <property type="entry name" value="Restrct_endonuc_typeI_TRD_sf"/>
</dbReference>
<keyword evidence="3" id="KW-0238">DNA-binding</keyword>
<evidence type="ECO:0000256" key="3">
    <source>
        <dbReference type="ARBA" id="ARBA00023125"/>
    </source>
</evidence>
<dbReference type="GO" id="GO:0003677">
    <property type="term" value="F:DNA binding"/>
    <property type="evidence" value="ECO:0007669"/>
    <property type="project" value="UniProtKB-KW"/>
</dbReference>
<dbReference type="GO" id="GO:0009307">
    <property type="term" value="P:DNA restriction-modification system"/>
    <property type="evidence" value="ECO:0007669"/>
    <property type="project" value="UniProtKB-KW"/>
</dbReference>
<name>A0A6C0U1D9_9GAMM</name>
<dbReference type="Pfam" id="PF01420">
    <property type="entry name" value="Methylase_S"/>
    <property type="match status" value="2"/>
</dbReference>
<dbReference type="KEGG" id="kim:G3T16_09485"/>
<dbReference type="REBASE" id="379096">
    <property type="entry name" value="S.KspM2ORF9490P"/>
</dbReference>
<dbReference type="Gene3D" id="3.90.220.20">
    <property type="entry name" value="DNA methylase specificity domains"/>
    <property type="match status" value="3"/>
</dbReference>
<dbReference type="EMBL" id="CP048711">
    <property type="protein sequence ID" value="QIB65603.1"/>
    <property type="molecule type" value="Genomic_DNA"/>
</dbReference>
<dbReference type="RefSeq" id="WP_163494949.1">
    <property type="nucleotide sequence ID" value="NZ_CP048711.1"/>
</dbReference>
<comment type="similarity">
    <text evidence="1">Belongs to the type-I restriction system S methylase family.</text>
</comment>
<evidence type="ECO:0000313" key="5">
    <source>
        <dbReference type="EMBL" id="QIB65603.1"/>
    </source>
</evidence>
<keyword evidence="2" id="KW-0680">Restriction system</keyword>
<keyword evidence="5" id="KW-0255">Endonuclease</keyword>
<keyword evidence="5" id="KW-0540">Nuclease</keyword>
<evidence type="ECO:0000313" key="6">
    <source>
        <dbReference type="Proteomes" id="UP000477680"/>
    </source>
</evidence>
<dbReference type="InterPro" id="IPR051212">
    <property type="entry name" value="Type-I_RE_S_subunit"/>
</dbReference>
<organism evidence="5 6">
    <name type="scientific">Kineobactrum salinum</name>
    <dbReference type="NCBI Taxonomy" id="2708301"/>
    <lineage>
        <taxon>Bacteria</taxon>
        <taxon>Pseudomonadati</taxon>
        <taxon>Pseudomonadota</taxon>
        <taxon>Gammaproteobacteria</taxon>
        <taxon>Cellvibrionales</taxon>
        <taxon>Halieaceae</taxon>
        <taxon>Kineobactrum</taxon>
    </lineage>
</organism>
<dbReference type="InterPro" id="IPR000055">
    <property type="entry name" value="Restrct_endonuc_typeI_TRD"/>
</dbReference>
<dbReference type="GO" id="GO:0004519">
    <property type="term" value="F:endonuclease activity"/>
    <property type="evidence" value="ECO:0007669"/>
    <property type="project" value="UniProtKB-KW"/>
</dbReference>
<dbReference type="PANTHER" id="PTHR43140">
    <property type="entry name" value="TYPE-1 RESTRICTION ENZYME ECOKI SPECIFICITY PROTEIN"/>
    <property type="match status" value="1"/>
</dbReference>
<evidence type="ECO:0000259" key="4">
    <source>
        <dbReference type="Pfam" id="PF01420"/>
    </source>
</evidence>
<feature type="domain" description="Type I restriction modification DNA specificity" evidence="4">
    <location>
        <begin position="88"/>
        <end position="265"/>
    </location>
</feature>
<evidence type="ECO:0000256" key="1">
    <source>
        <dbReference type="ARBA" id="ARBA00010923"/>
    </source>
</evidence>
<dbReference type="SUPFAM" id="SSF116734">
    <property type="entry name" value="DNA methylase specificity domain"/>
    <property type="match status" value="2"/>
</dbReference>
<keyword evidence="6" id="KW-1185">Reference proteome</keyword>
<protein>
    <submittedName>
        <fullName evidence="5">Restriction endonuclease subunit S</fullName>
    </submittedName>
</protein>
<keyword evidence="5" id="KW-0378">Hydrolase</keyword>
<dbReference type="CDD" id="cd17260">
    <property type="entry name" value="RMtype1_S_EcoEI-TRD1-CR1_like"/>
    <property type="match status" value="1"/>
</dbReference>
<reference evidence="5 6" key="1">
    <citation type="submission" date="2020-02" db="EMBL/GenBank/DDBJ databases">
        <title>Genome sequencing for Kineobactrum sp. M2.</title>
        <authorList>
            <person name="Park S.-J."/>
        </authorList>
    </citation>
    <scope>NUCLEOTIDE SEQUENCE [LARGE SCALE GENOMIC DNA]</scope>
    <source>
        <strain evidence="5 6">M2</strain>
    </source>
</reference>
<feature type="domain" description="Type I restriction modification DNA specificity" evidence="4">
    <location>
        <begin position="423"/>
        <end position="557"/>
    </location>
</feature>
<evidence type="ECO:0000256" key="2">
    <source>
        <dbReference type="ARBA" id="ARBA00022747"/>
    </source>
</evidence>
<dbReference type="PANTHER" id="PTHR43140:SF1">
    <property type="entry name" value="TYPE I RESTRICTION ENZYME ECOKI SPECIFICITY SUBUNIT"/>
    <property type="match status" value="1"/>
</dbReference>
<proteinExistence type="inferred from homology"/>
<sequence>MNKHTARLLEKHFDTPFAAPDGIARLRELILTLAMQGKLVEQDTNDQPASELLKEIEAEKQRLIQGEKIKKPKPLSPVKPEEVPYELPQGWEWVRLGEIGFINPRNEAEDTINAGFVPMPLIPEGYSENHQFEERLWKEIKKGYTHFADGDIGMAKITPCFENAKSCVFSGLPNGIGAGTTELHIFRNSFNSVAPRFLLYYLKNPHYISAAVPNMTGSAGQKRVPTAYFIGQLLPLPPKDEQHRIVAKIDQLMARCDELEKLRTEQQQKRLAIHTAAIRQLLDTENHHNHQKAWQFLNQHFDDLYTVKENVTELRKAILKLAVMGKLAPHNPNDPPASELLEEISKKRTQILEKFYPNESESKTQLNKQKKQVLPKSLPTLPIGWAWATLMQCSLIIVDCHNKTAPYSDSGIVLLRTSNIRNGCILLDEVKYVTEKTFERWAARATPEAGDILITREAPMGEVCIIPKEPKVCMGQRMMLIRVVPQTINNQFLLYSLRDPNIMNRVQDKPVGMTVQHLRVGGVETLLVPLPPLSEQNRIVAKIEQLMALCDTLETQIDSATSKQTELLNALIHAQSQGDTKEESQPASLSKSQVIDLATYRAAIGCYAVNNLANAQYFGRTAAAKVLYLAQAHIGLKLGLQPERKAAGPLDPWIYDFERQGQDKGWFEVNKKTLKSGRKKTEYRCLSALSEPSTRAEALMSSEQKVEFDRLIYALTDKTTEQVEIIATLFAVWNDFLIDSIQPTDEQIIADMRENWHERKARFSPSDLKPWLSWLRRENFTPRGLSPRTVQQQQLGI</sequence>
<dbReference type="CDD" id="cd17246">
    <property type="entry name" value="RMtype1_S_SonII-TRD2-CR2_like"/>
    <property type="match status" value="1"/>
</dbReference>